<dbReference type="Pfam" id="PF06452">
    <property type="entry name" value="CBM9_1"/>
    <property type="match status" value="1"/>
</dbReference>
<dbReference type="InterPro" id="IPR010502">
    <property type="entry name" value="Carb-bd_dom_fam9"/>
</dbReference>
<protein>
    <recommendedName>
        <fullName evidence="2">Carbohydrate-binding domain-containing protein</fullName>
    </recommendedName>
</protein>
<evidence type="ECO:0000313" key="3">
    <source>
        <dbReference type="EMBL" id="BBK23559.1"/>
    </source>
</evidence>
<dbReference type="KEGG" id="aarg:Aargi30884_24620"/>
<dbReference type="GO" id="GO:0004553">
    <property type="term" value="F:hydrolase activity, hydrolyzing O-glycosyl compounds"/>
    <property type="evidence" value="ECO:0007669"/>
    <property type="project" value="InterPro"/>
</dbReference>
<evidence type="ECO:0000256" key="1">
    <source>
        <dbReference type="SAM" id="SignalP"/>
    </source>
</evidence>
<feature type="chain" id="PRO_5038731906" description="Carbohydrate-binding domain-containing protein" evidence="1">
    <location>
        <begin position="21"/>
        <end position="262"/>
    </location>
</feature>
<gene>
    <name evidence="3" type="ORF">Aargi30884_24620</name>
</gene>
<dbReference type="Proteomes" id="UP000464754">
    <property type="component" value="Chromosome"/>
</dbReference>
<dbReference type="PROSITE" id="PS51257">
    <property type="entry name" value="PROKAR_LIPOPROTEIN"/>
    <property type="match status" value="1"/>
</dbReference>
<proteinExistence type="predicted"/>
<name>A0A6N4TLC0_9FIRM</name>
<dbReference type="GO" id="GO:0016052">
    <property type="term" value="P:carbohydrate catabolic process"/>
    <property type="evidence" value="ECO:0007669"/>
    <property type="project" value="InterPro"/>
</dbReference>
<organism evidence="3 4">
    <name type="scientific">Amedibacterium intestinale</name>
    <dbReference type="NCBI Taxonomy" id="2583452"/>
    <lineage>
        <taxon>Bacteria</taxon>
        <taxon>Bacillati</taxon>
        <taxon>Bacillota</taxon>
        <taxon>Erysipelotrichia</taxon>
        <taxon>Erysipelotrichales</taxon>
        <taxon>Erysipelotrichaceae</taxon>
        <taxon>Amedibacterium</taxon>
    </lineage>
</organism>
<evidence type="ECO:0000313" key="4">
    <source>
        <dbReference type="Proteomes" id="UP000464754"/>
    </source>
</evidence>
<dbReference type="AlphaFoldDB" id="A0A6N4TLC0"/>
<keyword evidence="4" id="KW-1185">Reference proteome</keyword>
<dbReference type="RefSeq" id="WP_115715823.1">
    <property type="nucleotide sequence ID" value="NZ_AP019695.1"/>
</dbReference>
<dbReference type="EMBL" id="AP019695">
    <property type="protein sequence ID" value="BBK23559.1"/>
    <property type="molecule type" value="Genomic_DNA"/>
</dbReference>
<dbReference type="Gene3D" id="2.60.40.1190">
    <property type="match status" value="1"/>
</dbReference>
<evidence type="ECO:0000259" key="2">
    <source>
        <dbReference type="Pfam" id="PF06452"/>
    </source>
</evidence>
<dbReference type="GO" id="GO:0030246">
    <property type="term" value="F:carbohydrate binding"/>
    <property type="evidence" value="ECO:0007669"/>
    <property type="project" value="InterPro"/>
</dbReference>
<feature type="signal peptide" evidence="1">
    <location>
        <begin position="1"/>
        <end position="20"/>
    </location>
</feature>
<accession>A0A6N4TLC0</accession>
<feature type="domain" description="Carbohydrate-binding" evidence="2">
    <location>
        <begin position="56"/>
        <end position="258"/>
    </location>
</feature>
<keyword evidence="1" id="KW-0732">Signal</keyword>
<sequence length="262" mass="29874">MKKRNCMVSLMLLGSILVLGGCKEEANTDSQSSAVAYNQATTPHYDVVKREDKAVVDGKLDEKVWIDIPAIAGGFHFPWDVKEAPYTEFKGYNDGTDFYFSFTVKDKDVLVDEKWKEDESTVDNEDRVELFFAGGSIDKPGSEGMPKYYGVEIDPQGRVHDYSIVYYRDFDSKWNLDTLETKATKTDDGYIVEGKVSLDSLRKLKLVNEKDVMRTGVYRAEFSTPKKEGEDPVMEWISWVDPKTPAPDYHVDSSFGEFRFLK</sequence>
<dbReference type="SUPFAM" id="SSF49344">
    <property type="entry name" value="CBD9-like"/>
    <property type="match status" value="1"/>
</dbReference>
<reference evidence="4" key="1">
    <citation type="submission" date="2019-05" db="EMBL/GenBank/DDBJ databases">
        <title>Complete genome sequencing of Absiella argi strain JCM 30884.</title>
        <authorList>
            <person name="Sakamoto M."/>
            <person name="Murakami T."/>
            <person name="Mori H."/>
        </authorList>
    </citation>
    <scope>NUCLEOTIDE SEQUENCE [LARGE SCALE GENOMIC DNA]</scope>
    <source>
        <strain evidence="4">JCM 30884</strain>
    </source>
</reference>